<protein>
    <submittedName>
        <fullName evidence="2">Uncharacterized protein</fullName>
    </submittedName>
</protein>
<dbReference type="EMBL" id="RRYP01012841">
    <property type="protein sequence ID" value="TNV76856.1"/>
    <property type="molecule type" value="Genomic_DNA"/>
</dbReference>
<sequence length="153" mass="16669">MLTVSHTYIKALSARPPQCHQRTSALHYMLLWSLPVCQAAQALPGDSHSEHTISHTLSHHSLTLGDLHVWSCKTFTSSAVSLCPRPAEAQLTTSTSPSCVLSLLQHHYQYLQSGGIPSSGRKTSPSEREDHTKTGPALKSRDSLLTSSQASRE</sequence>
<name>A0A8J8NMG3_HALGN</name>
<dbReference type="AlphaFoldDB" id="A0A8J8NMG3"/>
<evidence type="ECO:0000313" key="3">
    <source>
        <dbReference type="Proteomes" id="UP000785679"/>
    </source>
</evidence>
<comment type="caution">
    <text evidence="2">The sequence shown here is derived from an EMBL/GenBank/DDBJ whole genome shotgun (WGS) entry which is preliminary data.</text>
</comment>
<reference evidence="2" key="1">
    <citation type="submission" date="2019-06" db="EMBL/GenBank/DDBJ databases">
        <authorList>
            <person name="Zheng W."/>
        </authorList>
    </citation>
    <scope>NUCLEOTIDE SEQUENCE</scope>
    <source>
        <strain evidence="2">QDHG01</strain>
    </source>
</reference>
<feature type="region of interest" description="Disordered" evidence="1">
    <location>
        <begin position="114"/>
        <end position="153"/>
    </location>
</feature>
<proteinExistence type="predicted"/>
<dbReference type="Proteomes" id="UP000785679">
    <property type="component" value="Unassembled WGS sequence"/>
</dbReference>
<feature type="compositionally biased region" description="Basic and acidic residues" evidence="1">
    <location>
        <begin position="124"/>
        <end position="133"/>
    </location>
</feature>
<keyword evidence="3" id="KW-1185">Reference proteome</keyword>
<feature type="compositionally biased region" description="Polar residues" evidence="1">
    <location>
        <begin position="143"/>
        <end position="153"/>
    </location>
</feature>
<evidence type="ECO:0000313" key="2">
    <source>
        <dbReference type="EMBL" id="TNV76856.1"/>
    </source>
</evidence>
<organism evidence="2 3">
    <name type="scientific">Halteria grandinella</name>
    <dbReference type="NCBI Taxonomy" id="5974"/>
    <lineage>
        <taxon>Eukaryota</taxon>
        <taxon>Sar</taxon>
        <taxon>Alveolata</taxon>
        <taxon>Ciliophora</taxon>
        <taxon>Intramacronucleata</taxon>
        <taxon>Spirotrichea</taxon>
        <taxon>Stichotrichia</taxon>
        <taxon>Sporadotrichida</taxon>
        <taxon>Halteriidae</taxon>
        <taxon>Halteria</taxon>
    </lineage>
</organism>
<evidence type="ECO:0000256" key="1">
    <source>
        <dbReference type="SAM" id="MobiDB-lite"/>
    </source>
</evidence>
<gene>
    <name evidence="2" type="ORF">FGO68_gene13824</name>
</gene>
<accession>A0A8J8NMG3</accession>